<dbReference type="Proteomes" id="UP000292282">
    <property type="component" value="Unassembled WGS sequence"/>
</dbReference>
<comment type="similarity">
    <text evidence="3">Belongs to the peptidase M18 family.</text>
</comment>
<comment type="caution">
    <text evidence="5">The sequence shown here is derived from an EMBL/GenBank/DDBJ whole genome shotgun (WGS) entry which is preliminary data.</text>
</comment>
<gene>
    <name evidence="5" type="ORF">CWI37_0177p0020</name>
    <name evidence="6" type="ORF">CWI38_0913p0030</name>
</gene>
<dbReference type="PANTHER" id="PTHR28570">
    <property type="entry name" value="ASPARTYL AMINOPEPTIDASE"/>
    <property type="match status" value="1"/>
</dbReference>
<evidence type="ECO:0000256" key="2">
    <source>
        <dbReference type="ARBA" id="ARBA00011965"/>
    </source>
</evidence>
<dbReference type="InterPro" id="IPR001948">
    <property type="entry name" value="Peptidase_M18"/>
</dbReference>
<evidence type="ECO:0000313" key="5">
    <source>
        <dbReference type="EMBL" id="TBU04149.1"/>
    </source>
</evidence>
<dbReference type="PRINTS" id="PR00932">
    <property type="entry name" value="AMINO1PTASE"/>
</dbReference>
<feature type="region of interest" description="Disordered" evidence="4">
    <location>
        <begin position="159"/>
        <end position="181"/>
    </location>
</feature>
<dbReference type="GO" id="GO:0008237">
    <property type="term" value="F:metallopeptidase activity"/>
    <property type="evidence" value="ECO:0007669"/>
    <property type="project" value="UniProtKB-KW"/>
</dbReference>
<keyword evidence="3" id="KW-0479">Metal-binding</keyword>
<keyword evidence="7" id="KW-1185">Reference proteome</keyword>
<dbReference type="VEuPathDB" id="MicrosporidiaDB:CWI37_0177p0020"/>
<dbReference type="AlphaFoldDB" id="A0A4Q9L8U5"/>
<dbReference type="OrthoDB" id="9880441at2759"/>
<dbReference type="EMBL" id="PITK01000913">
    <property type="protein sequence ID" value="TBU12067.1"/>
    <property type="molecule type" value="Genomic_DNA"/>
</dbReference>
<dbReference type="EC" id="3.4.11.21" evidence="2"/>
<name>A0A4Q9L8U5_9MICR</name>
<dbReference type="Pfam" id="PF02127">
    <property type="entry name" value="Peptidase_M18"/>
    <property type="match status" value="3"/>
</dbReference>
<keyword evidence="3 5" id="KW-0031">Aminopeptidase</keyword>
<dbReference type="VEuPathDB" id="MicrosporidiaDB:CWI38_0913p0030"/>
<keyword evidence="3 5" id="KW-0482">Metalloprotease</keyword>
<evidence type="ECO:0000256" key="3">
    <source>
        <dbReference type="RuleBase" id="RU004386"/>
    </source>
</evidence>
<dbReference type="EMBL" id="PITJ01000177">
    <property type="protein sequence ID" value="TBU04149.1"/>
    <property type="molecule type" value="Genomic_DNA"/>
</dbReference>
<dbReference type="Proteomes" id="UP000292362">
    <property type="component" value="Unassembled WGS sequence"/>
</dbReference>
<keyword evidence="3 5" id="KW-0645">Protease</keyword>
<evidence type="ECO:0000313" key="8">
    <source>
        <dbReference type="Proteomes" id="UP000292362"/>
    </source>
</evidence>
<sequence length="472" mass="52599">MNTKEYLNFLKDSPTPYHATQNIKKILLTHNFKELKSLPTDLQPGKYFLIQHLTLLIAFIVPPKTPTSIKIVATHNDSPVLKLKPNHQYTESNIFLSSLQPYGGGLWHTWFDRPLGVAAFFYIPSLAIHLDNTGIYKNGFQYDKETHLNAITDLKSKQDNSLSRQNSTLEDSKVENNIRQSTNQNNSSILNYISKKYNLKEEILSHDLSLFDLSIPQTGGVSNNFIFSARQDNLFSTFCAIKAITDISDTSDITDTSDTSDTSNTSDVSNASNTITSDVSNTSNTSNTITSNTSNTSLNIVAVFDNEEIGSTTVTGARSDFFIKTIKNIICILKINLQKVYTNSIIVSTDVAHCRHPNYTDKSEKNHSVLLGEGVVIKYSNRYATDIMSSAVMKRLFLKNKIKYQEFVLKNNMVGGSTIGPMLAFGLGIRGVDIGAPLLGMHSVSEVSCVYDLDGNILLFKSLFEFNKDLYE</sequence>
<dbReference type="STRING" id="1176355.A0A4Q9L8U5"/>
<evidence type="ECO:0000313" key="7">
    <source>
        <dbReference type="Proteomes" id="UP000292282"/>
    </source>
</evidence>
<comment type="catalytic activity">
    <reaction evidence="1">
        <text>Release of an N-terminal aspartate or glutamate from a peptide, with a preference for aspartate.</text>
        <dbReference type="EC" id="3.4.11.21"/>
    </reaction>
</comment>
<proteinExistence type="inferred from homology"/>
<dbReference type="GO" id="GO:0004177">
    <property type="term" value="F:aminopeptidase activity"/>
    <property type="evidence" value="ECO:0007669"/>
    <property type="project" value="UniProtKB-KW"/>
</dbReference>
<dbReference type="GO" id="GO:0008270">
    <property type="term" value="F:zinc ion binding"/>
    <property type="evidence" value="ECO:0007669"/>
    <property type="project" value="InterPro"/>
</dbReference>
<protein>
    <recommendedName>
        <fullName evidence="2">aspartyl aminopeptidase</fullName>
        <ecNumber evidence="2">3.4.11.21</ecNumber>
    </recommendedName>
</protein>
<feature type="compositionally biased region" description="Polar residues" evidence="4">
    <location>
        <begin position="159"/>
        <end position="169"/>
    </location>
</feature>
<dbReference type="SUPFAM" id="SSF53187">
    <property type="entry name" value="Zn-dependent exopeptidases"/>
    <property type="match status" value="1"/>
</dbReference>
<feature type="region of interest" description="Disordered" evidence="4">
    <location>
        <begin position="252"/>
        <end position="288"/>
    </location>
</feature>
<organism evidence="5 8">
    <name type="scientific">Hamiltosporidium tvaerminnensis</name>
    <dbReference type="NCBI Taxonomy" id="1176355"/>
    <lineage>
        <taxon>Eukaryota</taxon>
        <taxon>Fungi</taxon>
        <taxon>Fungi incertae sedis</taxon>
        <taxon>Microsporidia</taxon>
        <taxon>Dubosqiidae</taxon>
        <taxon>Hamiltosporidium</taxon>
    </lineage>
</organism>
<evidence type="ECO:0000256" key="4">
    <source>
        <dbReference type="SAM" id="MobiDB-lite"/>
    </source>
</evidence>
<reference evidence="7 8" key="1">
    <citation type="submission" date="2017-12" db="EMBL/GenBank/DDBJ databases">
        <authorList>
            <person name="Pombert J.-F."/>
            <person name="Haag K.L."/>
            <person name="Ebert D."/>
        </authorList>
    </citation>
    <scope>NUCLEOTIDE SEQUENCE [LARGE SCALE GENOMIC DNA]</scope>
    <source>
        <strain evidence="5">FI-OER-3-3</strain>
        <strain evidence="6">IL-G-3</strain>
    </source>
</reference>
<dbReference type="PANTHER" id="PTHR28570:SF3">
    <property type="entry name" value="ASPARTYL AMINOPEPTIDASE"/>
    <property type="match status" value="1"/>
</dbReference>
<evidence type="ECO:0000313" key="6">
    <source>
        <dbReference type="EMBL" id="TBU12067.1"/>
    </source>
</evidence>
<accession>A0A4Q9L8U5</accession>
<dbReference type="Gene3D" id="3.40.630.10">
    <property type="entry name" value="Zn peptidases"/>
    <property type="match status" value="2"/>
</dbReference>
<evidence type="ECO:0000256" key="1">
    <source>
        <dbReference type="ARBA" id="ARBA00001335"/>
    </source>
</evidence>
<keyword evidence="3" id="KW-0378">Hydrolase</keyword>
<dbReference type="SUPFAM" id="SSF101821">
    <property type="entry name" value="Aminopeptidase/glucanase lid domain"/>
    <property type="match status" value="1"/>
</dbReference>
<keyword evidence="3" id="KW-0862">Zinc</keyword>
<dbReference type="GO" id="GO:0006508">
    <property type="term" value="P:proteolysis"/>
    <property type="evidence" value="ECO:0007669"/>
    <property type="project" value="UniProtKB-KW"/>
</dbReference>